<reference evidence="1 2" key="2">
    <citation type="journal article" date="2013" name="Plant Cell Physiol.">
        <title>Rice Annotation Project Database (RAP-DB): an integrative and interactive database for rice genomics.</title>
        <authorList>
            <person name="Sakai H."/>
            <person name="Lee S.S."/>
            <person name="Tanaka T."/>
            <person name="Numa H."/>
            <person name="Kim J."/>
            <person name="Kawahara Y."/>
            <person name="Wakimoto H."/>
            <person name="Yang C.C."/>
            <person name="Iwamoto M."/>
            <person name="Abe T."/>
            <person name="Yamada Y."/>
            <person name="Muto A."/>
            <person name="Inokuchi H."/>
            <person name="Ikemura T."/>
            <person name="Matsumoto T."/>
            <person name="Sasaki T."/>
            <person name="Itoh T."/>
        </authorList>
    </citation>
    <scope>NUCLEOTIDE SEQUENCE [LARGE SCALE GENOMIC DNA]</scope>
    <source>
        <strain evidence="2">cv. Nipponbare</strain>
    </source>
</reference>
<dbReference type="InParanoid" id="A0A0P0X4P5"/>
<keyword evidence="2" id="KW-1185">Reference proteome</keyword>
<dbReference type="AlphaFoldDB" id="A0A0P0X4P5"/>
<gene>
    <name evidence="1" type="ordered locus">Os07g0408900</name>
    <name evidence="1" type="ORF">OSNPB_070408900</name>
</gene>
<sequence length="157" mass="16201">MLTTAGPTGPGGDRAAALDKEVAAATARGKGICVGVATRRGWEEAPACRPPVSLSYLWVGDQGGSFSDLLAFLFLLPCLQRTLLGAVNLVYVIASLVVLVRPRGGGGDTGDGPKWEALLPKPWSSGRPFLVVVTLGASGCLCLANQTGRLHLASEMA</sequence>
<reference evidence="2" key="1">
    <citation type="journal article" date="2005" name="Nature">
        <title>The map-based sequence of the rice genome.</title>
        <authorList>
            <consortium name="International rice genome sequencing project (IRGSP)"/>
            <person name="Matsumoto T."/>
            <person name="Wu J."/>
            <person name="Kanamori H."/>
            <person name="Katayose Y."/>
            <person name="Fujisawa M."/>
            <person name="Namiki N."/>
            <person name="Mizuno H."/>
            <person name="Yamamoto K."/>
            <person name="Antonio B.A."/>
            <person name="Baba T."/>
            <person name="Sakata K."/>
            <person name="Nagamura Y."/>
            <person name="Aoki H."/>
            <person name="Arikawa K."/>
            <person name="Arita K."/>
            <person name="Bito T."/>
            <person name="Chiden Y."/>
            <person name="Fujitsuka N."/>
            <person name="Fukunaka R."/>
            <person name="Hamada M."/>
            <person name="Harada C."/>
            <person name="Hayashi A."/>
            <person name="Hijishita S."/>
            <person name="Honda M."/>
            <person name="Hosokawa S."/>
            <person name="Ichikawa Y."/>
            <person name="Idonuma A."/>
            <person name="Iijima M."/>
            <person name="Ikeda M."/>
            <person name="Ikeno M."/>
            <person name="Ito K."/>
            <person name="Ito S."/>
            <person name="Ito T."/>
            <person name="Ito Y."/>
            <person name="Ito Y."/>
            <person name="Iwabuchi A."/>
            <person name="Kamiya K."/>
            <person name="Karasawa W."/>
            <person name="Kurita K."/>
            <person name="Katagiri S."/>
            <person name="Kikuta A."/>
            <person name="Kobayashi H."/>
            <person name="Kobayashi N."/>
            <person name="Machita K."/>
            <person name="Maehara T."/>
            <person name="Masukawa M."/>
            <person name="Mizubayashi T."/>
            <person name="Mukai Y."/>
            <person name="Nagasaki H."/>
            <person name="Nagata Y."/>
            <person name="Naito S."/>
            <person name="Nakashima M."/>
            <person name="Nakama Y."/>
            <person name="Nakamichi Y."/>
            <person name="Nakamura M."/>
            <person name="Meguro A."/>
            <person name="Negishi M."/>
            <person name="Ohta I."/>
            <person name="Ohta T."/>
            <person name="Okamoto M."/>
            <person name="Ono N."/>
            <person name="Saji S."/>
            <person name="Sakaguchi M."/>
            <person name="Sakai K."/>
            <person name="Shibata M."/>
            <person name="Shimokawa T."/>
            <person name="Song J."/>
            <person name="Takazaki Y."/>
            <person name="Terasawa K."/>
            <person name="Tsugane M."/>
            <person name="Tsuji K."/>
            <person name="Ueda S."/>
            <person name="Waki K."/>
            <person name="Yamagata H."/>
            <person name="Yamamoto M."/>
            <person name="Yamamoto S."/>
            <person name="Yamane H."/>
            <person name="Yoshiki S."/>
            <person name="Yoshihara R."/>
            <person name="Yukawa K."/>
            <person name="Zhong H."/>
            <person name="Yano M."/>
            <person name="Yuan Q."/>
            <person name="Ouyang S."/>
            <person name="Liu J."/>
            <person name="Jones K.M."/>
            <person name="Gansberger K."/>
            <person name="Moffat K."/>
            <person name="Hill J."/>
            <person name="Bera J."/>
            <person name="Fadrosh D."/>
            <person name="Jin S."/>
            <person name="Johri S."/>
            <person name="Kim M."/>
            <person name="Overton L."/>
            <person name="Reardon M."/>
            <person name="Tsitrin T."/>
            <person name="Vuong H."/>
            <person name="Weaver B."/>
            <person name="Ciecko A."/>
            <person name="Tallon L."/>
            <person name="Jackson J."/>
            <person name="Pai G."/>
            <person name="Aken S.V."/>
            <person name="Utterback T."/>
            <person name="Reidmuller S."/>
            <person name="Feldblyum T."/>
            <person name="Hsiao J."/>
            <person name="Zismann V."/>
            <person name="Iobst S."/>
            <person name="de Vazeille A.R."/>
            <person name="Buell C.R."/>
            <person name="Ying K."/>
            <person name="Li Y."/>
            <person name="Lu T."/>
            <person name="Huang Y."/>
            <person name="Zhao Q."/>
            <person name="Feng Q."/>
            <person name="Zhang L."/>
            <person name="Zhu J."/>
            <person name="Weng Q."/>
            <person name="Mu J."/>
            <person name="Lu Y."/>
            <person name="Fan D."/>
            <person name="Liu Y."/>
            <person name="Guan J."/>
            <person name="Zhang Y."/>
            <person name="Yu S."/>
            <person name="Liu X."/>
            <person name="Zhang Y."/>
            <person name="Hong G."/>
            <person name="Han B."/>
            <person name="Choisne N."/>
            <person name="Demange N."/>
            <person name="Orjeda G."/>
            <person name="Samain S."/>
            <person name="Cattolico L."/>
            <person name="Pelletier E."/>
            <person name="Couloux A."/>
            <person name="Segurens B."/>
            <person name="Wincker P."/>
            <person name="D'Hont A."/>
            <person name="Scarpelli C."/>
            <person name="Weissenbach J."/>
            <person name="Salanoubat M."/>
            <person name="Quetier F."/>
            <person name="Yu Y."/>
            <person name="Kim H.R."/>
            <person name="Rambo T."/>
            <person name="Currie J."/>
            <person name="Collura K."/>
            <person name="Luo M."/>
            <person name="Yang T."/>
            <person name="Ammiraju J.S.S."/>
            <person name="Engler F."/>
            <person name="Soderlund C."/>
            <person name="Wing R.A."/>
            <person name="Palmer L.E."/>
            <person name="de la Bastide M."/>
            <person name="Spiegel L."/>
            <person name="Nascimento L."/>
            <person name="Zutavern T."/>
            <person name="O'Shaughnessy A."/>
            <person name="Dike S."/>
            <person name="Dedhia N."/>
            <person name="Preston R."/>
            <person name="Balija V."/>
            <person name="McCombie W.R."/>
            <person name="Chow T."/>
            <person name="Chen H."/>
            <person name="Chung M."/>
            <person name="Chen C."/>
            <person name="Shaw J."/>
            <person name="Wu H."/>
            <person name="Hsiao K."/>
            <person name="Chao Y."/>
            <person name="Chu M."/>
            <person name="Cheng C."/>
            <person name="Hour A."/>
            <person name="Lee P."/>
            <person name="Lin S."/>
            <person name="Lin Y."/>
            <person name="Liou J."/>
            <person name="Liu S."/>
            <person name="Hsing Y."/>
            <person name="Raghuvanshi S."/>
            <person name="Mohanty A."/>
            <person name="Bharti A.K."/>
            <person name="Gaur A."/>
            <person name="Gupta V."/>
            <person name="Kumar D."/>
            <person name="Ravi V."/>
            <person name="Vij S."/>
            <person name="Kapur A."/>
            <person name="Khurana P."/>
            <person name="Khurana P."/>
            <person name="Khurana J.P."/>
            <person name="Tyagi A.K."/>
            <person name="Gaikwad K."/>
            <person name="Singh A."/>
            <person name="Dalal V."/>
            <person name="Srivastava S."/>
            <person name="Dixit A."/>
            <person name="Pal A.K."/>
            <person name="Ghazi I.A."/>
            <person name="Yadav M."/>
            <person name="Pandit A."/>
            <person name="Bhargava A."/>
            <person name="Sureshbabu K."/>
            <person name="Batra K."/>
            <person name="Sharma T.R."/>
            <person name="Mohapatra T."/>
            <person name="Singh N.K."/>
            <person name="Messing J."/>
            <person name="Nelson A.B."/>
            <person name="Fuks G."/>
            <person name="Kavchok S."/>
            <person name="Keizer G."/>
            <person name="Linton E."/>
            <person name="Llaca V."/>
            <person name="Song R."/>
            <person name="Tanyolac B."/>
            <person name="Young S."/>
            <person name="Ho-Il K."/>
            <person name="Hahn J.H."/>
            <person name="Sangsakoo G."/>
            <person name="Vanavichit A."/>
            <person name="de Mattos Luiz.A.T."/>
            <person name="Zimmer P.D."/>
            <person name="Malone G."/>
            <person name="Dellagostin O."/>
            <person name="de Oliveira A.C."/>
            <person name="Bevan M."/>
            <person name="Bancroft I."/>
            <person name="Minx P."/>
            <person name="Cordum H."/>
            <person name="Wilson R."/>
            <person name="Cheng Z."/>
            <person name="Jin W."/>
            <person name="Jiang J."/>
            <person name="Leong S.A."/>
            <person name="Iwama H."/>
            <person name="Gojobori T."/>
            <person name="Itoh T."/>
            <person name="Niimura Y."/>
            <person name="Fujii Y."/>
            <person name="Habara T."/>
            <person name="Sakai H."/>
            <person name="Sato Y."/>
            <person name="Wilson G."/>
            <person name="Kumar K."/>
            <person name="McCouch S."/>
            <person name="Juretic N."/>
            <person name="Hoen D."/>
            <person name="Wright S."/>
            <person name="Bruskiewich R."/>
            <person name="Bureau T."/>
            <person name="Miyao A."/>
            <person name="Hirochika H."/>
            <person name="Nishikawa T."/>
            <person name="Kadowaki K."/>
            <person name="Sugiura M."/>
            <person name="Burr B."/>
            <person name="Sasaki T."/>
        </authorList>
    </citation>
    <scope>NUCLEOTIDE SEQUENCE [LARGE SCALE GENOMIC DNA]</scope>
    <source>
        <strain evidence="2">cv. Nipponbare</strain>
    </source>
</reference>
<proteinExistence type="predicted"/>
<accession>A0A0P0X4P5</accession>
<dbReference type="PaxDb" id="39947-A0A0P0X4P5"/>
<dbReference type="STRING" id="39947.A0A0P0X4P5"/>
<reference evidence="1 2" key="3">
    <citation type="journal article" date="2013" name="Rice">
        <title>Improvement of the Oryza sativa Nipponbare reference genome using next generation sequence and optical map data.</title>
        <authorList>
            <person name="Kawahara Y."/>
            <person name="de la Bastide M."/>
            <person name="Hamilton J.P."/>
            <person name="Kanamori H."/>
            <person name="McCombie W.R."/>
            <person name="Ouyang S."/>
            <person name="Schwartz D.C."/>
            <person name="Tanaka T."/>
            <person name="Wu J."/>
            <person name="Zhou S."/>
            <person name="Childs K.L."/>
            <person name="Davidson R.M."/>
            <person name="Lin H."/>
            <person name="Quesada-Ocampo L."/>
            <person name="Vaillancourt B."/>
            <person name="Sakai H."/>
            <person name="Lee S.S."/>
            <person name="Kim J."/>
            <person name="Numa H."/>
            <person name="Itoh T."/>
            <person name="Buell C.R."/>
            <person name="Matsumoto T."/>
        </authorList>
    </citation>
    <scope>NUCLEOTIDE SEQUENCE [LARGE SCALE GENOMIC DNA]</scope>
    <source>
        <strain evidence="2">cv. Nipponbare</strain>
    </source>
</reference>
<evidence type="ECO:0000313" key="1">
    <source>
        <dbReference type="EMBL" id="BAT01112.1"/>
    </source>
</evidence>
<dbReference type="EMBL" id="AP014963">
    <property type="protein sequence ID" value="BAT01112.1"/>
    <property type="molecule type" value="Genomic_DNA"/>
</dbReference>
<name>A0A0P0X4P5_ORYSJ</name>
<dbReference type="Proteomes" id="UP000059680">
    <property type="component" value="Chromosome 7"/>
</dbReference>
<organism evidence="1 2">
    <name type="scientific">Oryza sativa subsp. japonica</name>
    <name type="common">Rice</name>
    <dbReference type="NCBI Taxonomy" id="39947"/>
    <lineage>
        <taxon>Eukaryota</taxon>
        <taxon>Viridiplantae</taxon>
        <taxon>Streptophyta</taxon>
        <taxon>Embryophyta</taxon>
        <taxon>Tracheophyta</taxon>
        <taxon>Spermatophyta</taxon>
        <taxon>Magnoliopsida</taxon>
        <taxon>Liliopsida</taxon>
        <taxon>Poales</taxon>
        <taxon>Poaceae</taxon>
        <taxon>BOP clade</taxon>
        <taxon>Oryzoideae</taxon>
        <taxon>Oryzeae</taxon>
        <taxon>Oryzinae</taxon>
        <taxon>Oryza</taxon>
        <taxon>Oryza sativa</taxon>
    </lineage>
</organism>
<protein>
    <submittedName>
        <fullName evidence="1">Os07g0408900 protein</fullName>
    </submittedName>
</protein>
<evidence type="ECO:0000313" key="2">
    <source>
        <dbReference type="Proteomes" id="UP000059680"/>
    </source>
</evidence>